<comment type="subunit">
    <text evidence="2">Homotetramer.</text>
</comment>
<dbReference type="Proteomes" id="UP000249166">
    <property type="component" value="Unassembled WGS sequence"/>
</dbReference>
<dbReference type="CDD" id="cd04496">
    <property type="entry name" value="SSB_OBF"/>
    <property type="match status" value="1"/>
</dbReference>
<dbReference type="Pfam" id="PF00436">
    <property type="entry name" value="SSB"/>
    <property type="match status" value="1"/>
</dbReference>
<name>A0A328HIJ3_ARTGO</name>
<dbReference type="GO" id="GO:0009295">
    <property type="term" value="C:nucleoid"/>
    <property type="evidence" value="ECO:0007669"/>
    <property type="project" value="TreeGrafter"/>
</dbReference>
<gene>
    <name evidence="5" type="ORF">DBZ45_10660</name>
</gene>
<dbReference type="GO" id="GO:0003697">
    <property type="term" value="F:single-stranded DNA binding"/>
    <property type="evidence" value="ECO:0007669"/>
    <property type="project" value="UniProtKB-UniRule"/>
</dbReference>
<comment type="caution">
    <text evidence="5">The sequence shown here is derived from an EMBL/GenBank/DDBJ whole genome shotgun (WGS) entry which is preliminary data.</text>
</comment>
<dbReference type="PANTHER" id="PTHR10302:SF27">
    <property type="entry name" value="SINGLE-STRANDED DNA-BINDING PROTEIN"/>
    <property type="match status" value="1"/>
</dbReference>
<evidence type="ECO:0000256" key="1">
    <source>
        <dbReference type="ARBA" id="ARBA00023125"/>
    </source>
</evidence>
<comment type="caution">
    <text evidence="2">Lacks conserved residue(s) required for the propagation of feature annotation.</text>
</comment>
<feature type="compositionally biased region" description="Low complexity" evidence="4">
    <location>
        <begin position="115"/>
        <end position="126"/>
    </location>
</feature>
<dbReference type="RefSeq" id="WP_111903879.1">
    <property type="nucleotide sequence ID" value="NZ_QLNP01000074.1"/>
</dbReference>
<sequence>MSGETSITVIGNLTSDPELRFTAAGAAVANVTIASTPRTFDPASKEWKDGDTLFMHCSIWREAAENAAASLAKGSRVVASGVLKPRTYETKAGEKRTVLELEVEEIGLSLRYTAATPAARPSTTEPTLKDAEPDGTHPADSFTISPRQYADDEAWFGLRANPSGLVAPPVITETPVYESE</sequence>
<dbReference type="AlphaFoldDB" id="A0A328HIJ3"/>
<keyword evidence="1 2" id="KW-0238">DNA-binding</keyword>
<evidence type="ECO:0000256" key="2">
    <source>
        <dbReference type="HAMAP-Rule" id="MF_00984"/>
    </source>
</evidence>
<dbReference type="NCBIfam" id="NF005851">
    <property type="entry name" value="PRK07772.1"/>
    <property type="match status" value="1"/>
</dbReference>
<dbReference type="NCBIfam" id="TIGR00621">
    <property type="entry name" value="ssb"/>
    <property type="match status" value="1"/>
</dbReference>
<dbReference type="InterPro" id="IPR000424">
    <property type="entry name" value="Primosome_PriB/ssb"/>
</dbReference>
<proteinExistence type="inferred from homology"/>
<dbReference type="EMBL" id="QLNP01000074">
    <property type="protein sequence ID" value="RAM37275.1"/>
    <property type="molecule type" value="Genomic_DNA"/>
</dbReference>
<dbReference type="PROSITE" id="PS50935">
    <property type="entry name" value="SSB"/>
    <property type="match status" value="1"/>
</dbReference>
<evidence type="ECO:0000313" key="6">
    <source>
        <dbReference type="Proteomes" id="UP000249166"/>
    </source>
</evidence>
<dbReference type="HAMAP" id="MF_00984">
    <property type="entry name" value="SSB"/>
    <property type="match status" value="1"/>
</dbReference>
<dbReference type="OrthoDB" id="9809878at2"/>
<dbReference type="SUPFAM" id="SSF50249">
    <property type="entry name" value="Nucleic acid-binding proteins"/>
    <property type="match status" value="1"/>
</dbReference>
<dbReference type="GO" id="GO:0006260">
    <property type="term" value="P:DNA replication"/>
    <property type="evidence" value="ECO:0007669"/>
    <property type="project" value="InterPro"/>
</dbReference>
<protein>
    <recommendedName>
        <fullName evidence="2 3">Single-stranded DNA-binding protein</fullName>
        <shortName evidence="2">SSB</shortName>
    </recommendedName>
</protein>
<reference evidence="5 6" key="1">
    <citation type="submission" date="2018-04" db="EMBL/GenBank/DDBJ databases">
        <title>Bacteria isolated from cave deposits of Manipur.</title>
        <authorList>
            <person name="Sahoo D."/>
            <person name="Sarangthem I."/>
            <person name="Nandeibam J."/>
        </authorList>
    </citation>
    <scope>NUCLEOTIDE SEQUENCE [LARGE SCALE GENOMIC DNA]</scope>
    <source>
        <strain evidence="6">mrc11</strain>
    </source>
</reference>
<evidence type="ECO:0000256" key="4">
    <source>
        <dbReference type="SAM" id="MobiDB-lite"/>
    </source>
</evidence>
<evidence type="ECO:0000256" key="3">
    <source>
        <dbReference type="RuleBase" id="RU000524"/>
    </source>
</evidence>
<evidence type="ECO:0000313" key="5">
    <source>
        <dbReference type="EMBL" id="RAM37275.1"/>
    </source>
</evidence>
<dbReference type="InterPro" id="IPR011344">
    <property type="entry name" value="ssDNA-bd"/>
</dbReference>
<dbReference type="PANTHER" id="PTHR10302">
    <property type="entry name" value="SINGLE-STRANDED DNA-BINDING PROTEIN"/>
    <property type="match status" value="1"/>
</dbReference>
<feature type="compositionally biased region" description="Basic and acidic residues" evidence="4">
    <location>
        <begin position="127"/>
        <end position="137"/>
    </location>
</feature>
<feature type="region of interest" description="Disordered" evidence="4">
    <location>
        <begin position="115"/>
        <end position="145"/>
    </location>
</feature>
<dbReference type="InterPro" id="IPR012340">
    <property type="entry name" value="NA-bd_OB-fold"/>
</dbReference>
<organism evidence="5 6">
    <name type="scientific">Arthrobacter globiformis</name>
    <dbReference type="NCBI Taxonomy" id="1665"/>
    <lineage>
        <taxon>Bacteria</taxon>
        <taxon>Bacillati</taxon>
        <taxon>Actinomycetota</taxon>
        <taxon>Actinomycetes</taxon>
        <taxon>Micrococcales</taxon>
        <taxon>Micrococcaceae</taxon>
        <taxon>Arthrobacter</taxon>
    </lineage>
</organism>
<accession>A0A328HIJ3</accession>
<dbReference type="Gene3D" id="2.40.50.140">
    <property type="entry name" value="Nucleic acid-binding proteins"/>
    <property type="match status" value="1"/>
</dbReference>